<proteinExistence type="predicted"/>
<evidence type="ECO:0000313" key="1">
    <source>
        <dbReference type="Proteomes" id="UP000095286"/>
    </source>
</evidence>
<name>A0AC35TTU9_9BILA</name>
<dbReference type="WBParaSite" id="RSKR_0000437000.1">
    <property type="protein sequence ID" value="RSKR_0000437000.1"/>
    <property type="gene ID" value="RSKR_0000437000"/>
</dbReference>
<protein>
    <submittedName>
        <fullName evidence="2">TPR_REGION domain-containing protein</fullName>
    </submittedName>
</protein>
<organism evidence="1 2">
    <name type="scientific">Rhabditophanes sp. KR3021</name>
    <dbReference type="NCBI Taxonomy" id="114890"/>
    <lineage>
        <taxon>Eukaryota</taxon>
        <taxon>Metazoa</taxon>
        <taxon>Ecdysozoa</taxon>
        <taxon>Nematoda</taxon>
        <taxon>Chromadorea</taxon>
        <taxon>Rhabditida</taxon>
        <taxon>Tylenchina</taxon>
        <taxon>Panagrolaimomorpha</taxon>
        <taxon>Strongyloidoidea</taxon>
        <taxon>Alloionematidae</taxon>
        <taxon>Rhabditophanes</taxon>
    </lineage>
</organism>
<sequence length="801" mass="90986">MLAIDSLKNLFDNIGKVESLDQFKEDLLKNEEVIRIEGAKCLLNSFIALNYGGYVSLIEDLQTKYHMPSILLDEQTTNEAEIAVSFGYNKVYHNCRGIILFYLAKLLLDSTKVYKKELTVLFYKFKLAYIWSVLLEDPEISIKDDGEEICEDIASVISRSCAGELGSMGGLEKADFVTYLLESVYFHLNFFNYEEAEKALERAMEFAGIKLELEGEMGKRTKFQETFLPQLVAKSYVTDTNLEDSSFSCTDASLLPTNVCLNDDTLLENLKLEKEIVEANLSPLQSACVLTTAYYQLRTQHKDELLLEKLNALINKVIFTQHNNWAVGAAGLMERCILEKHKGRKVERACSQAEVICKLMDGVDDKTEDGAKLQRVPLALASGLKPFWKTKIDHATILISLGCISEALSIYEALESWDSVIDCYRLLEQMGKAESLVRTLLKVKEEPVYYCYLGDITRQASYYEKAIEVSNDRSARAQKSLGELMISRENHEAAYKHLKRSVEIQPLQLGAWFNLGYCASKLENHENATNAYHRCVAIEPDHYEAWNNLAASYIKLGQKARAQKILEVALKFRFDHVKMLETYIFLCIDNGDFLGAIQAYNRILDINSVKKFNDDEVIEILIKEVQKVGKEDQLRVGMLKLLARIKATSTLSASVIRAYAVLKKPDLYTSEEGISRYCSDFHHYISDLQRAMTKDIIDADKWTDSNNDCVRACNNMINLAAEKQFILSVDKEMTKEKVFGEIRMSFSALLAKIEAVHGRMKVEGMGDEDSDDEDAFEFDESVKKELGAKMREMMSISKNLE</sequence>
<reference evidence="2" key="1">
    <citation type="submission" date="2016-11" db="UniProtKB">
        <authorList>
            <consortium name="WormBaseParasite"/>
        </authorList>
    </citation>
    <scope>IDENTIFICATION</scope>
    <source>
        <strain evidence="2">KR3021</strain>
    </source>
</reference>
<evidence type="ECO:0000313" key="2">
    <source>
        <dbReference type="WBParaSite" id="RSKR_0000437000.1"/>
    </source>
</evidence>
<dbReference type="Proteomes" id="UP000095286">
    <property type="component" value="Unplaced"/>
</dbReference>
<accession>A0AC35TTU9</accession>